<accession>A0A7Y7YER7</accession>
<dbReference type="AlphaFoldDB" id="A0A7Y7YER7"/>
<dbReference type="Proteomes" id="UP000520592">
    <property type="component" value="Unassembled WGS sequence"/>
</dbReference>
<evidence type="ECO:0008006" key="3">
    <source>
        <dbReference type="Google" id="ProtNLM"/>
    </source>
</evidence>
<dbReference type="InterPro" id="IPR021087">
    <property type="entry name" value="Uncharacterised_PixA/AidA"/>
</dbReference>
<name>A0A7Y7YER7_9PSED</name>
<dbReference type="GeneID" id="57663702"/>
<reference evidence="1 2" key="1">
    <citation type="submission" date="2020-04" db="EMBL/GenBank/DDBJ databases">
        <title>Molecular characterization of pseudomonads from Agaricus bisporus reveal novel blotch 2 pathogens in Western Europe.</title>
        <authorList>
            <person name="Taparia T."/>
            <person name="Krijger M."/>
            <person name="Haynes E."/>
            <person name="Elpinstone J.G."/>
            <person name="Noble R."/>
            <person name="Van Der Wolf J."/>
        </authorList>
    </citation>
    <scope>NUCLEOTIDE SEQUENCE [LARGE SCALE GENOMIC DNA]</scope>
    <source>
        <strain evidence="1 2">IPO3737</strain>
    </source>
</reference>
<dbReference type="RefSeq" id="WP_177060068.1">
    <property type="nucleotide sequence ID" value="NZ_JACAOR010000014.1"/>
</dbReference>
<sequence>MSSSTNTFDILVVIDADAFVENYTSQGKVGTYDAPVKISSADEQNKIYMLTQYASSLKGQATAELDLTVKLQDNIRWRGVTISKGFDKEIILYNPVMLKQNTTGEISGITNTTPYAPLPLFNKEVPGKPIAQQVRYNLWSAIATKRGHVVYTLSFMLVDSDNQVLGYFTWDPYIEVA</sequence>
<evidence type="ECO:0000313" key="1">
    <source>
        <dbReference type="EMBL" id="NWC34544.1"/>
    </source>
</evidence>
<dbReference type="Gene3D" id="2.60.40.3910">
    <property type="entry name" value="Inclusion body protein"/>
    <property type="match status" value="1"/>
</dbReference>
<organism evidence="1 2">
    <name type="scientific">Pseudomonas gingeri</name>
    <dbReference type="NCBI Taxonomy" id="117681"/>
    <lineage>
        <taxon>Bacteria</taxon>
        <taxon>Pseudomonadati</taxon>
        <taxon>Pseudomonadota</taxon>
        <taxon>Gammaproteobacteria</taxon>
        <taxon>Pseudomonadales</taxon>
        <taxon>Pseudomonadaceae</taxon>
        <taxon>Pseudomonas</taxon>
    </lineage>
</organism>
<dbReference type="InterPro" id="IPR038712">
    <property type="entry name" value="PixA-like_sf"/>
</dbReference>
<protein>
    <recommendedName>
        <fullName evidence="3">Inclusion body protein</fullName>
    </recommendedName>
</protein>
<dbReference type="EMBL" id="JACAQD010000022">
    <property type="protein sequence ID" value="NWC34544.1"/>
    <property type="molecule type" value="Genomic_DNA"/>
</dbReference>
<proteinExistence type="predicted"/>
<comment type="caution">
    <text evidence="1">The sequence shown here is derived from an EMBL/GenBank/DDBJ whole genome shotgun (WGS) entry which is preliminary data.</text>
</comment>
<evidence type="ECO:0000313" key="2">
    <source>
        <dbReference type="Proteomes" id="UP000520592"/>
    </source>
</evidence>
<dbReference type="Pfam" id="PF12306">
    <property type="entry name" value="PixA"/>
    <property type="match status" value="1"/>
</dbReference>
<gene>
    <name evidence="1" type="ORF">HX876_19330</name>
</gene>